<gene>
    <name evidence="5" type="ORF">A3D01_02565</name>
</gene>
<dbReference type="SUPFAM" id="SSF53448">
    <property type="entry name" value="Nucleotide-diphospho-sugar transferases"/>
    <property type="match status" value="1"/>
</dbReference>
<evidence type="ECO:0000256" key="3">
    <source>
        <dbReference type="ARBA" id="ARBA00022679"/>
    </source>
</evidence>
<dbReference type="Proteomes" id="UP000177169">
    <property type="component" value="Unassembled WGS sequence"/>
</dbReference>
<reference evidence="5 6" key="1">
    <citation type="journal article" date="2016" name="Nat. Commun.">
        <title>Thousands of microbial genomes shed light on interconnected biogeochemical processes in an aquifer system.</title>
        <authorList>
            <person name="Anantharaman K."/>
            <person name="Brown C.T."/>
            <person name="Hug L.A."/>
            <person name="Sharon I."/>
            <person name="Castelle C.J."/>
            <person name="Probst A.J."/>
            <person name="Thomas B.C."/>
            <person name="Singh A."/>
            <person name="Wilkins M.J."/>
            <person name="Karaoz U."/>
            <person name="Brodie E.L."/>
            <person name="Williams K.H."/>
            <person name="Hubbard S.S."/>
            <person name="Banfield J.F."/>
        </authorList>
    </citation>
    <scope>NUCLEOTIDE SEQUENCE [LARGE SCALE GENOMIC DNA]</scope>
</reference>
<dbReference type="PANTHER" id="PTHR43630:SF1">
    <property type="entry name" value="POLY-BETA-1,6-N-ACETYL-D-GLUCOSAMINE SYNTHASE"/>
    <property type="match status" value="1"/>
</dbReference>
<proteinExistence type="inferred from homology"/>
<accession>A0A1F7Z400</accession>
<name>A0A1F7Z400_9BACT</name>
<dbReference type="InterPro" id="IPR029044">
    <property type="entry name" value="Nucleotide-diphossugar_trans"/>
</dbReference>
<evidence type="ECO:0000259" key="4">
    <source>
        <dbReference type="Pfam" id="PF00535"/>
    </source>
</evidence>
<evidence type="ECO:0000313" key="6">
    <source>
        <dbReference type="Proteomes" id="UP000177169"/>
    </source>
</evidence>
<dbReference type="AlphaFoldDB" id="A0A1F7Z400"/>
<evidence type="ECO:0000256" key="1">
    <source>
        <dbReference type="ARBA" id="ARBA00006739"/>
    </source>
</evidence>
<sequence>MKRKLPTATVGLAAYNEEANIANLIRSILAQREVGFRLKQILINSDGSSDDTVKIIKSFKTRKVKVIDNKVRRGQPFRMRQIYKIFNSDYLIQTDADTLWGHENVIKTLVAAFESNENVAMCGGNIIPIAPKSLIQKAIYSSTNVYRKFADDINEGNNIFTVHGLLMAFRKNYIKTMMLPDVIANDKYLYLKCVSGGYEYKFVRDAIVYFELPLTLKDQIKQNTRFKVAKKQLFFYFDKEFLLKEYERPKTVFKLFIEEFIKHPIPVLYVFLVNRYCKILAIFKEKKISNILWDKLERTKVAVN</sequence>
<dbReference type="EMBL" id="MGGR01000013">
    <property type="protein sequence ID" value="OGM33829.1"/>
    <property type="molecule type" value="Genomic_DNA"/>
</dbReference>
<comment type="similarity">
    <text evidence="1">Belongs to the glycosyltransferase 2 family.</text>
</comment>
<dbReference type="Gene3D" id="3.90.550.10">
    <property type="entry name" value="Spore Coat Polysaccharide Biosynthesis Protein SpsA, Chain A"/>
    <property type="match status" value="1"/>
</dbReference>
<organism evidence="5 6">
    <name type="scientific">Candidatus Woesebacteria bacterium RIFCSPHIGHO2_02_FULL_39_13</name>
    <dbReference type="NCBI Taxonomy" id="1802505"/>
    <lineage>
        <taxon>Bacteria</taxon>
        <taxon>Candidatus Woeseibacteriota</taxon>
    </lineage>
</organism>
<dbReference type="STRING" id="1802505.A3D01_02565"/>
<comment type="caution">
    <text evidence="5">The sequence shown here is derived from an EMBL/GenBank/DDBJ whole genome shotgun (WGS) entry which is preliminary data.</text>
</comment>
<dbReference type="GO" id="GO:0016757">
    <property type="term" value="F:glycosyltransferase activity"/>
    <property type="evidence" value="ECO:0007669"/>
    <property type="project" value="UniProtKB-KW"/>
</dbReference>
<evidence type="ECO:0000256" key="2">
    <source>
        <dbReference type="ARBA" id="ARBA00022676"/>
    </source>
</evidence>
<keyword evidence="2" id="KW-0328">Glycosyltransferase</keyword>
<feature type="domain" description="Glycosyltransferase 2-like" evidence="4">
    <location>
        <begin position="10"/>
        <end position="175"/>
    </location>
</feature>
<keyword evidence="3" id="KW-0808">Transferase</keyword>
<dbReference type="Pfam" id="PF00535">
    <property type="entry name" value="Glycos_transf_2"/>
    <property type="match status" value="1"/>
</dbReference>
<dbReference type="PANTHER" id="PTHR43630">
    <property type="entry name" value="POLY-BETA-1,6-N-ACETYL-D-GLUCOSAMINE SYNTHASE"/>
    <property type="match status" value="1"/>
</dbReference>
<evidence type="ECO:0000313" key="5">
    <source>
        <dbReference type="EMBL" id="OGM33829.1"/>
    </source>
</evidence>
<dbReference type="InterPro" id="IPR001173">
    <property type="entry name" value="Glyco_trans_2-like"/>
</dbReference>
<protein>
    <recommendedName>
        <fullName evidence="4">Glycosyltransferase 2-like domain-containing protein</fullName>
    </recommendedName>
</protein>